<dbReference type="SUPFAM" id="SSF48576">
    <property type="entry name" value="Terpenoid synthases"/>
    <property type="match status" value="1"/>
</dbReference>
<dbReference type="Proteomes" id="UP000188318">
    <property type="component" value="Unassembled WGS sequence"/>
</dbReference>
<accession>A0A1R3RKH9</accession>
<dbReference type="EC" id="2.5.1.32" evidence="2"/>
<gene>
    <name evidence="4" type="ORF">ASPCADRAFT_131546</name>
</gene>
<keyword evidence="5" id="KW-1185">Reference proteome</keyword>
<reference evidence="5" key="1">
    <citation type="journal article" date="2017" name="Genome Biol.">
        <title>Comparative genomics reveals high biological diversity and specific adaptations in the industrially and medically important fungal genus Aspergillus.</title>
        <authorList>
            <person name="de Vries R.P."/>
            <person name="Riley R."/>
            <person name="Wiebenga A."/>
            <person name="Aguilar-Osorio G."/>
            <person name="Amillis S."/>
            <person name="Uchima C.A."/>
            <person name="Anderluh G."/>
            <person name="Asadollahi M."/>
            <person name="Askin M."/>
            <person name="Barry K."/>
            <person name="Battaglia E."/>
            <person name="Bayram O."/>
            <person name="Benocci T."/>
            <person name="Braus-Stromeyer S.A."/>
            <person name="Caldana C."/>
            <person name="Canovas D."/>
            <person name="Cerqueira G.C."/>
            <person name="Chen F."/>
            <person name="Chen W."/>
            <person name="Choi C."/>
            <person name="Clum A."/>
            <person name="Dos Santos R.A."/>
            <person name="Damasio A.R."/>
            <person name="Diallinas G."/>
            <person name="Emri T."/>
            <person name="Fekete E."/>
            <person name="Flipphi M."/>
            <person name="Freyberg S."/>
            <person name="Gallo A."/>
            <person name="Gournas C."/>
            <person name="Habgood R."/>
            <person name="Hainaut M."/>
            <person name="Harispe M.L."/>
            <person name="Henrissat B."/>
            <person name="Hilden K.S."/>
            <person name="Hope R."/>
            <person name="Hossain A."/>
            <person name="Karabika E."/>
            <person name="Karaffa L."/>
            <person name="Karanyi Z."/>
            <person name="Krasevec N."/>
            <person name="Kuo A."/>
            <person name="Kusch H."/>
            <person name="LaButti K."/>
            <person name="Lagendijk E.L."/>
            <person name="Lapidus A."/>
            <person name="Levasseur A."/>
            <person name="Lindquist E."/>
            <person name="Lipzen A."/>
            <person name="Logrieco A.F."/>
            <person name="MacCabe A."/>
            <person name="Maekelae M.R."/>
            <person name="Malavazi I."/>
            <person name="Melin P."/>
            <person name="Meyer V."/>
            <person name="Mielnichuk N."/>
            <person name="Miskei M."/>
            <person name="Molnar A.P."/>
            <person name="Mule G."/>
            <person name="Ngan C.Y."/>
            <person name="Orejas M."/>
            <person name="Orosz E."/>
            <person name="Ouedraogo J.P."/>
            <person name="Overkamp K.M."/>
            <person name="Park H.-S."/>
            <person name="Perrone G."/>
            <person name="Piumi F."/>
            <person name="Punt P.J."/>
            <person name="Ram A.F."/>
            <person name="Ramon A."/>
            <person name="Rauscher S."/>
            <person name="Record E."/>
            <person name="Riano-Pachon D.M."/>
            <person name="Robert V."/>
            <person name="Roehrig J."/>
            <person name="Ruller R."/>
            <person name="Salamov A."/>
            <person name="Salih N.S."/>
            <person name="Samson R.A."/>
            <person name="Sandor E."/>
            <person name="Sanguinetti M."/>
            <person name="Schuetze T."/>
            <person name="Sepcic K."/>
            <person name="Shelest E."/>
            <person name="Sherlock G."/>
            <person name="Sophianopoulou V."/>
            <person name="Squina F.M."/>
            <person name="Sun H."/>
            <person name="Susca A."/>
            <person name="Todd R.B."/>
            <person name="Tsang A."/>
            <person name="Unkles S.E."/>
            <person name="van de Wiele N."/>
            <person name="van Rossen-Uffink D."/>
            <person name="Oliveira J.V."/>
            <person name="Vesth T.C."/>
            <person name="Visser J."/>
            <person name="Yu J.-H."/>
            <person name="Zhou M."/>
            <person name="Andersen M.R."/>
            <person name="Archer D.B."/>
            <person name="Baker S.E."/>
            <person name="Benoit I."/>
            <person name="Brakhage A.A."/>
            <person name="Braus G.H."/>
            <person name="Fischer R."/>
            <person name="Frisvad J.C."/>
            <person name="Goldman G.H."/>
            <person name="Houbraken J."/>
            <person name="Oakley B."/>
            <person name="Pocsi I."/>
            <person name="Scazzocchio C."/>
            <person name="Seiboth B."/>
            <person name="vanKuyk P.A."/>
            <person name="Wortman J."/>
            <person name="Dyer P.S."/>
            <person name="Grigoriev I.V."/>
        </authorList>
    </citation>
    <scope>NUCLEOTIDE SEQUENCE [LARGE SCALE GENOMIC DNA]</scope>
    <source>
        <strain evidence="5">ITEM 5010</strain>
    </source>
</reference>
<dbReference type="VEuPathDB" id="FungiDB:ASPCADRAFT_131546"/>
<dbReference type="AlphaFoldDB" id="A0A1R3RKH9"/>
<dbReference type="InterPro" id="IPR002060">
    <property type="entry name" value="Squ/phyt_synthse"/>
</dbReference>
<evidence type="ECO:0000256" key="1">
    <source>
        <dbReference type="ARBA" id="ARBA00001805"/>
    </source>
</evidence>
<evidence type="ECO:0000256" key="3">
    <source>
        <dbReference type="ARBA" id="ARBA00022746"/>
    </source>
</evidence>
<dbReference type="PANTHER" id="PTHR31480">
    <property type="entry name" value="BIFUNCTIONAL LYCOPENE CYCLASE/PHYTOENE SYNTHASE"/>
    <property type="match status" value="1"/>
</dbReference>
<dbReference type="Pfam" id="PF00494">
    <property type="entry name" value="SQS_PSY"/>
    <property type="match status" value="2"/>
</dbReference>
<dbReference type="EMBL" id="KV907501">
    <property type="protein sequence ID" value="OOF94982.1"/>
    <property type="molecule type" value="Genomic_DNA"/>
</dbReference>
<comment type="catalytic activity">
    <reaction evidence="1">
        <text>2 (2E,6E,10E)-geranylgeranyl diphosphate = 15-cis-phytoene + 2 diphosphate</text>
        <dbReference type="Rhea" id="RHEA:34475"/>
        <dbReference type="ChEBI" id="CHEBI:27787"/>
        <dbReference type="ChEBI" id="CHEBI:33019"/>
        <dbReference type="ChEBI" id="CHEBI:58756"/>
        <dbReference type="EC" id="2.5.1.32"/>
    </reaction>
</comment>
<protein>
    <recommendedName>
        <fullName evidence="2">15-cis-phytoene synthase</fullName>
        <ecNumber evidence="2">2.5.1.32</ecNumber>
    </recommendedName>
</protein>
<name>A0A1R3RKH9_ASPC5</name>
<dbReference type="STRING" id="602072.A0A1R3RKH9"/>
<proteinExistence type="predicted"/>
<evidence type="ECO:0000313" key="4">
    <source>
        <dbReference type="EMBL" id="OOF94982.1"/>
    </source>
</evidence>
<dbReference type="GO" id="GO:0016117">
    <property type="term" value="P:carotenoid biosynthetic process"/>
    <property type="evidence" value="ECO:0007669"/>
    <property type="project" value="UniProtKB-KW"/>
</dbReference>
<organism evidence="4 5">
    <name type="scientific">Aspergillus carbonarius (strain ITEM 5010)</name>
    <dbReference type="NCBI Taxonomy" id="602072"/>
    <lineage>
        <taxon>Eukaryota</taxon>
        <taxon>Fungi</taxon>
        <taxon>Dikarya</taxon>
        <taxon>Ascomycota</taxon>
        <taxon>Pezizomycotina</taxon>
        <taxon>Eurotiomycetes</taxon>
        <taxon>Eurotiomycetidae</taxon>
        <taxon>Eurotiales</taxon>
        <taxon>Aspergillaceae</taxon>
        <taxon>Aspergillus</taxon>
        <taxon>Aspergillus subgen. Circumdati</taxon>
    </lineage>
</organism>
<evidence type="ECO:0000313" key="5">
    <source>
        <dbReference type="Proteomes" id="UP000188318"/>
    </source>
</evidence>
<keyword evidence="3" id="KW-0125">Carotenoid biosynthesis</keyword>
<dbReference type="InterPro" id="IPR008949">
    <property type="entry name" value="Isoprenoid_synthase_dom_sf"/>
</dbReference>
<dbReference type="OrthoDB" id="6600518at2759"/>
<dbReference type="Gene3D" id="1.10.600.10">
    <property type="entry name" value="Farnesyl Diphosphate Synthase"/>
    <property type="match status" value="2"/>
</dbReference>
<evidence type="ECO:0000256" key="2">
    <source>
        <dbReference type="ARBA" id="ARBA00012396"/>
    </source>
</evidence>
<sequence length="184" mass="21032">MFLGSALFQGQLPIDLISLYSLCRVIDDLIDEAENEHEARYWLTQCKSIMDARINSEHVYRQPKGEKYETLFDSIDTLPLSRLSKEPLYDLLKGFEMDLVFNSEKGTLPIETERDLDRYSAYVAEDSGKEMGMAAQCVNIAQDIRRDAAIGRVYIPTTWLDEVGLLLGDVIRFPNAPVIYELQD</sequence>